<dbReference type="PROSITE" id="PS52050">
    <property type="entry name" value="WYL"/>
    <property type="match status" value="1"/>
</dbReference>
<sequence length="328" mass="38683">MSPEFLRRYYILKIITNPKAFGVDNDLYVTHKELQQKLQDKQSEFIENEFLSKLNSNSPKTVHRDFQFIKNEFGVHISLKRGYGYFVKSGNVSEEITDIFNRCEHLLISKKASENHSCVATEKSSLNSKLDLLGLINAIENKYVIHISYKGWYDDNCFEEINKKAFQPLHLKEKDKAWYLLAYCPIDAKITSFCLDERLQEIRIFKRKMLEAIPFDHNAYFKDAIGILNDQTKAEKIILQVANHHLKYLISKPIHASQRLIVEPVKWNSEVLDYADPDIWGTIEVELKPNYEFIMEMLKFNQWVKIISPKSVVDNFKEHLQYIVNYYR</sequence>
<dbReference type="EMBL" id="LVWE01000003">
    <property type="protein sequence ID" value="OAD46277.1"/>
    <property type="molecule type" value="Genomic_DNA"/>
</dbReference>
<dbReference type="Proteomes" id="UP000076923">
    <property type="component" value="Unassembled WGS sequence"/>
</dbReference>
<organism evidence="2 3">
    <name type="scientific">Polaribacter atrinae</name>
    <dbReference type="NCBI Taxonomy" id="1333662"/>
    <lineage>
        <taxon>Bacteria</taxon>
        <taxon>Pseudomonadati</taxon>
        <taxon>Bacteroidota</taxon>
        <taxon>Flavobacteriia</taxon>
        <taxon>Flavobacteriales</taxon>
        <taxon>Flavobacteriaceae</taxon>
    </lineage>
</organism>
<evidence type="ECO:0000313" key="3">
    <source>
        <dbReference type="Proteomes" id="UP000076923"/>
    </source>
</evidence>
<dbReference type="RefSeq" id="WP_068447511.1">
    <property type="nucleotide sequence ID" value="NZ_CANKUV010000001.1"/>
</dbReference>
<dbReference type="AlphaFoldDB" id="A0A176TEC6"/>
<proteinExistence type="predicted"/>
<comment type="caution">
    <text evidence="2">The sequence shown here is derived from an EMBL/GenBank/DDBJ whole genome shotgun (WGS) entry which is preliminary data.</text>
</comment>
<dbReference type="PANTHER" id="PTHR34580">
    <property type="match status" value="1"/>
</dbReference>
<name>A0A176TEC6_9FLAO</name>
<reference evidence="2 3" key="1">
    <citation type="submission" date="2016-02" db="EMBL/GenBank/DDBJ databases">
        <title>Draft genome sequence of Polaribacter atrinae KACC17473.</title>
        <authorList>
            <person name="Shin S.-K."/>
            <person name="Yi H."/>
        </authorList>
    </citation>
    <scope>NUCLEOTIDE SEQUENCE [LARGE SCALE GENOMIC DNA]</scope>
    <source>
        <strain evidence="2 3">KACC 17473</strain>
    </source>
</reference>
<evidence type="ECO:0000313" key="2">
    <source>
        <dbReference type="EMBL" id="OAD46277.1"/>
    </source>
</evidence>
<dbReference type="Pfam" id="PF13280">
    <property type="entry name" value="WYL"/>
    <property type="match status" value="1"/>
</dbReference>
<gene>
    <name evidence="2" type="ORF">LPB303_01710</name>
</gene>
<keyword evidence="3" id="KW-1185">Reference proteome</keyword>
<protein>
    <recommendedName>
        <fullName evidence="1">WYL domain-containing protein</fullName>
    </recommendedName>
</protein>
<dbReference type="STRING" id="1333662.LPB303_01710"/>
<dbReference type="InterPro" id="IPR026881">
    <property type="entry name" value="WYL_dom"/>
</dbReference>
<dbReference type="InterPro" id="IPR051534">
    <property type="entry name" value="CBASS_pafABC_assoc_protein"/>
</dbReference>
<evidence type="ECO:0000259" key="1">
    <source>
        <dbReference type="Pfam" id="PF13280"/>
    </source>
</evidence>
<dbReference type="PANTHER" id="PTHR34580:SF9">
    <property type="entry name" value="SLL5097 PROTEIN"/>
    <property type="match status" value="1"/>
</dbReference>
<dbReference type="OrthoDB" id="43316at2"/>
<feature type="domain" description="WYL" evidence="1">
    <location>
        <begin position="135"/>
        <end position="196"/>
    </location>
</feature>
<accession>A0A176TEC6</accession>